<evidence type="ECO:0000256" key="1">
    <source>
        <dbReference type="ARBA" id="ARBA00001946"/>
    </source>
</evidence>
<name>A0A382ZN24_9ZZZZ</name>
<gene>
    <name evidence="9" type="ORF">METZ01_LOCUS449850</name>
</gene>
<reference evidence="9" key="1">
    <citation type="submission" date="2018-05" db="EMBL/GenBank/DDBJ databases">
        <authorList>
            <person name="Lanie J.A."/>
            <person name="Ng W.-L."/>
            <person name="Kazmierczak K.M."/>
            <person name="Andrzejewski T.M."/>
            <person name="Davidsen T.M."/>
            <person name="Wayne K.J."/>
            <person name="Tettelin H."/>
            <person name="Glass J.I."/>
            <person name="Rusch D."/>
            <person name="Podicherti R."/>
            <person name="Tsui H.-C.T."/>
            <person name="Winkler M.E."/>
        </authorList>
    </citation>
    <scope>NUCLEOTIDE SEQUENCE</scope>
</reference>
<keyword evidence="5" id="KW-0479">Metal-binding</keyword>
<dbReference type="EC" id="3.1.3.3" evidence="3"/>
<dbReference type="GO" id="GO:0000287">
    <property type="term" value="F:magnesium ion binding"/>
    <property type="evidence" value="ECO:0007669"/>
    <property type="project" value="TreeGrafter"/>
</dbReference>
<comment type="cofactor">
    <cofactor evidence="1">
        <name>Mg(2+)</name>
        <dbReference type="ChEBI" id="CHEBI:18420"/>
    </cofactor>
</comment>
<dbReference type="InterPro" id="IPR050582">
    <property type="entry name" value="HAD-like_SerB"/>
</dbReference>
<keyword evidence="6" id="KW-0378">Hydrolase</keyword>
<dbReference type="PANTHER" id="PTHR43344:SF2">
    <property type="entry name" value="PHOSPHOSERINE PHOSPHATASE"/>
    <property type="match status" value="1"/>
</dbReference>
<dbReference type="AlphaFoldDB" id="A0A382ZN24"/>
<evidence type="ECO:0000256" key="5">
    <source>
        <dbReference type="ARBA" id="ARBA00022723"/>
    </source>
</evidence>
<organism evidence="9">
    <name type="scientific">marine metagenome</name>
    <dbReference type="NCBI Taxonomy" id="408172"/>
    <lineage>
        <taxon>unclassified sequences</taxon>
        <taxon>metagenomes</taxon>
        <taxon>ecological metagenomes</taxon>
    </lineage>
</organism>
<evidence type="ECO:0000256" key="4">
    <source>
        <dbReference type="ARBA" id="ARBA00022605"/>
    </source>
</evidence>
<dbReference type="GO" id="GO:0036424">
    <property type="term" value="F:L-phosphoserine phosphatase activity"/>
    <property type="evidence" value="ECO:0007669"/>
    <property type="project" value="TreeGrafter"/>
</dbReference>
<dbReference type="EMBL" id="UINC01185342">
    <property type="protein sequence ID" value="SVD96996.1"/>
    <property type="molecule type" value="Genomic_DNA"/>
</dbReference>
<sequence length="178" mass="19857">MDGTLLQPRSCWAQIHEHFGTDNREMLKLYVEHKISDQEFVRADINTWEESSDVRVDEKYVNSILDKIAPIDGAEELVAGLHKNGIETIFLTGGIQFLADKWAKQWNMKKPLANDLIDGEDGHLMVNVRASGHAKGPVMDQLLEKMGLTKENVAAVGDTVVDLPMFKRAGLSIAVNTE</sequence>
<dbReference type="PANTHER" id="PTHR43344">
    <property type="entry name" value="PHOSPHOSERINE PHOSPHATASE"/>
    <property type="match status" value="1"/>
</dbReference>
<feature type="non-terminal residue" evidence="9">
    <location>
        <position position="178"/>
    </location>
</feature>
<evidence type="ECO:0000313" key="9">
    <source>
        <dbReference type="EMBL" id="SVD96996.1"/>
    </source>
</evidence>
<dbReference type="GO" id="GO:0005737">
    <property type="term" value="C:cytoplasm"/>
    <property type="evidence" value="ECO:0007669"/>
    <property type="project" value="TreeGrafter"/>
</dbReference>
<dbReference type="InterPro" id="IPR023214">
    <property type="entry name" value="HAD_sf"/>
</dbReference>
<dbReference type="Pfam" id="PF00702">
    <property type="entry name" value="Hydrolase"/>
    <property type="match status" value="1"/>
</dbReference>
<dbReference type="GO" id="GO:0006564">
    <property type="term" value="P:L-serine biosynthetic process"/>
    <property type="evidence" value="ECO:0007669"/>
    <property type="project" value="UniProtKB-KW"/>
</dbReference>
<accession>A0A382ZN24</accession>
<evidence type="ECO:0000256" key="3">
    <source>
        <dbReference type="ARBA" id="ARBA00012640"/>
    </source>
</evidence>
<proteinExistence type="predicted"/>
<evidence type="ECO:0000256" key="6">
    <source>
        <dbReference type="ARBA" id="ARBA00022801"/>
    </source>
</evidence>
<dbReference type="InterPro" id="IPR036412">
    <property type="entry name" value="HAD-like_sf"/>
</dbReference>
<comment type="pathway">
    <text evidence="2">Amino-acid biosynthesis; L-serine biosynthesis; L-serine from 3-phospho-D-glycerate: step 3/3.</text>
</comment>
<evidence type="ECO:0000256" key="8">
    <source>
        <dbReference type="ARBA" id="ARBA00023299"/>
    </source>
</evidence>
<keyword evidence="8" id="KW-0718">Serine biosynthesis</keyword>
<dbReference type="SUPFAM" id="SSF56784">
    <property type="entry name" value="HAD-like"/>
    <property type="match status" value="1"/>
</dbReference>
<keyword evidence="7" id="KW-0460">Magnesium</keyword>
<evidence type="ECO:0000256" key="2">
    <source>
        <dbReference type="ARBA" id="ARBA00005135"/>
    </source>
</evidence>
<dbReference type="NCBIfam" id="TIGR01488">
    <property type="entry name" value="HAD-SF-IB"/>
    <property type="match status" value="1"/>
</dbReference>
<protein>
    <recommendedName>
        <fullName evidence="3">phosphoserine phosphatase</fullName>
        <ecNumber evidence="3">3.1.3.3</ecNumber>
    </recommendedName>
</protein>
<evidence type="ECO:0000256" key="7">
    <source>
        <dbReference type="ARBA" id="ARBA00022842"/>
    </source>
</evidence>
<dbReference type="Gene3D" id="3.40.50.1000">
    <property type="entry name" value="HAD superfamily/HAD-like"/>
    <property type="match status" value="1"/>
</dbReference>
<keyword evidence="4" id="KW-0028">Amino-acid biosynthesis</keyword>